<comment type="caution">
    <text evidence="2">The sequence shown here is derived from an EMBL/GenBank/DDBJ whole genome shotgun (WGS) entry which is preliminary data.</text>
</comment>
<organism evidence="2 3">
    <name type="scientific">Halogeometricum luteum</name>
    <dbReference type="NCBI Taxonomy" id="2950537"/>
    <lineage>
        <taxon>Archaea</taxon>
        <taxon>Methanobacteriati</taxon>
        <taxon>Methanobacteriota</taxon>
        <taxon>Stenosarchaea group</taxon>
        <taxon>Halobacteria</taxon>
        <taxon>Halobacteriales</taxon>
        <taxon>Haloferacaceae</taxon>
        <taxon>Halogeometricum</taxon>
    </lineage>
</organism>
<gene>
    <name evidence="2" type="ORF">NDI79_07370</name>
</gene>
<evidence type="ECO:0008006" key="4">
    <source>
        <dbReference type="Google" id="ProtNLM"/>
    </source>
</evidence>
<evidence type="ECO:0000313" key="2">
    <source>
        <dbReference type="EMBL" id="MDS0293988.1"/>
    </source>
</evidence>
<keyword evidence="3" id="KW-1185">Reference proteome</keyword>
<dbReference type="EMBL" id="JAMQOQ010000002">
    <property type="protein sequence ID" value="MDS0293988.1"/>
    <property type="molecule type" value="Genomic_DNA"/>
</dbReference>
<accession>A0ABU2FZL8</accession>
<dbReference type="RefSeq" id="WP_310927841.1">
    <property type="nucleotide sequence ID" value="NZ_JAMQOQ010000002.1"/>
</dbReference>
<name>A0ABU2FZL8_9EURY</name>
<evidence type="ECO:0000256" key="1">
    <source>
        <dbReference type="SAM" id="MobiDB-lite"/>
    </source>
</evidence>
<feature type="region of interest" description="Disordered" evidence="1">
    <location>
        <begin position="1"/>
        <end position="39"/>
    </location>
</feature>
<protein>
    <recommendedName>
        <fullName evidence="4">Halobacterial output domain-containing protein</fullName>
    </recommendedName>
</protein>
<dbReference type="Proteomes" id="UP001254813">
    <property type="component" value="Unassembled WGS sequence"/>
</dbReference>
<evidence type="ECO:0000313" key="3">
    <source>
        <dbReference type="Proteomes" id="UP001254813"/>
    </source>
</evidence>
<proteinExistence type="predicted"/>
<sequence>MPTTDAGEERRERDSVPAPSPAPDREAATETTAPDDDAAWRAVGRHRFDRSDELDATLTTALDFDGRRPTRVRGVDTEEAERLLASAREAGVELVVRFCIDDRLVRIDSEGVVAVRTDD</sequence>
<reference evidence="2 3" key="1">
    <citation type="submission" date="2022-06" db="EMBL/GenBank/DDBJ databases">
        <title>Halogeometricum sp. a new haloarchaeum isolate from saline soil.</title>
        <authorList>
            <person name="Strakova D."/>
            <person name="Galisteo C."/>
            <person name="Sanchez-Porro C."/>
            <person name="Ventosa A."/>
        </authorList>
    </citation>
    <scope>NUCLEOTIDE SEQUENCE [LARGE SCALE GENOMIC DNA]</scope>
    <source>
        <strain evidence="3">S3BR25-2</strain>
    </source>
</reference>